<dbReference type="InterPro" id="IPR036291">
    <property type="entry name" value="NAD(P)-bd_dom_sf"/>
</dbReference>
<proteinExistence type="predicted"/>
<keyword evidence="5" id="KW-0337">GPI-anchor biosynthesis</keyword>
<feature type="transmembrane region" description="Helical" evidence="17">
    <location>
        <begin position="442"/>
        <end position="462"/>
    </location>
</feature>
<dbReference type="InterPro" id="IPR045022">
    <property type="entry name" value="KDSR-like"/>
</dbReference>
<keyword evidence="12" id="KW-0443">Lipid metabolism</keyword>
<dbReference type="InterPro" id="IPR002347">
    <property type="entry name" value="SDR_fam"/>
</dbReference>
<evidence type="ECO:0000256" key="6">
    <source>
        <dbReference type="ARBA" id="ARBA00022692"/>
    </source>
</evidence>
<dbReference type="RefSeq" id="XP_002173695.1">
    <property type="nucleotide sequence ID" value="XM_002173659.2"/>
</dbReference>
<evidence type="ECO:0000256" key="16">
    <source>
        <dbReference type="ARBA" id="ARBA00048930"/>
    </source>
</evidence>
<evidence type="ECO:0000256" key="5">
    <source>
        <dbReference type="ARBA" id="ARBA00022502"/>
    </source>
</evidence>
<dbReference type="SUPFAM" id="SSF51735">
    <property type="entry name" value="NAD(P)-binding Rossmann-fold domains"/>
    <property type="match status" value="1"/>
</dbReference>
<dbReference type="OrthoDB" id="10267115at2759"/>
<keyword evidence="20" id="KW-1185">Reference proteome</keyword>
<evidence type="ECO:0000256" key="4">
    <source>
        <dbReference type="ARBA" id="ARBA00004991"/>
    </source>
</evidence>
<feature type="domain" description="Ketoreductase" evidence="18">
    <location>
        <begin position="14"/>
        <end position="192"/>
    </location>
</feature>
<dbReference type="STRING" id="402676.B6K2M1"/>
<evidence type="ECO:0000256" key="3">
    <source>
        <dbReference type="ARBA" id="ARBA00004760"/>
    </source>
</evidence>
<evidence type="ECO:0000256" key="11">
    <source>
        <dbReference type="ARBA" id="ARBA00023002"/>
    </source>
</evidence>
<evidence type="ECO:0000256" key="1">
    <source>
        <dbReference type="ARBA" id="ARBA00004477"/>
    </source>
</evidence>
<comment type="catalytic activity">
    <reaction evidence="16">
        <text>sphinganine + NADP(+) = 3-oxosphinganine + NADPH + H(+)</text>
        <dbReference type="Rhea" id="RHEA:22640"/>
        <dbReference type="ChEBI" id="CHEBI:15378"/>
        <dbReference type="ChEBI" id="CHEBI:57783"/>
        <dbReference type="ChEBI" id="CHEBI:57817"/>
        <dbReference type="ChEBI" id="CHEBI:58299"/>
        <dbReference type="ChEBI" id="CHEBI:58349"/>
        <dbReference type="EC" id="1.1.1.102"/>
    </reaction>
    <physiologicalReaction direction="right-to-left" evidence="16">
        <dbReference type="Rhea" id="RHEA:22642"/>
    </physiologicalReaction>
</comment>
<evidence type="ECO:0000259" key="18">
    <source>
        <dbReference type="SMART" id="SM00822"/>
    </source>
</evidence>
<evidence type="ECO:0000313" key="19">
    <source>
        <dbReference type="EMBL" id="EEB07402.1"/>
    </source>
</evidence>
<dbReference type="PRINTS" id="PR00081">
    <property type="entry name" value="GDHRDH"/>
</dbReference>
<organism evidence="19 20">
    <name type="scientific">Schizosaccharomyces japonicus (strain yFS275 / FY16936)</name>
    <name type="common">Fission yeast</name>
    <dbReference type="NCBI Taxonomy" id="402676"/>
    <lineage>
        <taxon>Eukaryota</taxon>
        <taxon>Fungi</taxon>
        <taxon>Dikarya</taxon>
        <taxon>Ascomycota</taxon>
        <taxon>Taphrinomycotina</taxon>
        <taxon>Schizosaccharomycetes</taxon>
        <taxon>Schizosaccharomycetales</taxon>
        <taxon>Schizosaccharomycetaceae</taxon>
        <taxon>Schizosaccharomyces</taxon>
    </lineage>
</organism>
<dbReference type="PANTHER" id="PTHR43550:SF3">
    <property type="entry name" value="3-KETODIHYDROSPHINGOSINE REDUCTASE"/>
    <property type="match status" value="1"/>
</dbReference>
<feature type="transmembrane region" description="Helical" evidence="17">
    <location>
        <begin position="468"/>
        <end position="489"/>
    </location>
</feature>
<dbReference type="SMART" id="SM00822">
    <property type="entry name" value="PKS_KR"/>
    <property type="match status" value="1"/>
</dbReference>
<evidence type="ECO:0000256" key="9">
    <source>
        <dbReference type="ARBA" id="ARBA00022919"/>
    </source>
</evidence>
<dbReference type="eggNOG" id="KOG1210">
    <property type="taxonomic scope" value="Eukaryota"/>
</dbReference>
<dbReference type="HOGENOM" id="CLU_552265_0_0_1"/>
<keyword evidence="7" id="KW-0256">Endoplasmic reticulum</keyword>
<evidence type="ECO:0000256" key="10">
    <source>
        <dbReference type="ARBA" id="ARBA00022989"/>
    </source>
</evidence>
<keyword evidence="13 17" id="KW-0472">Membrane</keyword>
<dbReference type="eggNOG" id="KOG3144">
    <property type="taxonomic scope" value="Eukaryota"/>
</dbReference>
<dbReference type="EC" id="1.1.1.102" evidence="14"/>
<comment type="pathway">
    <text evidence="4">Sphingolipid metabolism.</text>
</comment>
<evidence type="ECO:0000256" key="2">
    <source>
        <dbReference type="ARBA" id="ARBA00004687"/>
    </source>
</evidence>
<dbReference type="Pfam" id="PF06699">
    <property type="entry name" value="PIG-F"/>
    <property type="match status" value="1"/>
</dbReference>
<evidence type="ECO:0000256" key="8">
    <source>
        <dbReference type="ARBA" id="ARBA00022857"/>
    </source>
</evidence>
<dbReference type="GO" id="GO:0006506">
    <property type="term" value="P:GPI anchor biosynthetic process"/>
    <property type="evidence" value="ECO:0007669"/>
    <property type="project" value="UniProtKB-UniPathway"/>
</dbReference>
<dbReference type="EMBL" id="KE651166">
    <property type="protein sequence ID" value="EEB07402.1"/>
    <property type="molecule type" value="Genomic_DNA"/>
</dbReference>
<dbReference type="Proteomes" id="UP000001744">
    <property type="component" value="Unassembled WGS sequence"/>
</dbReference>
<dbReference type="CDD" id="cd08939">
    <property type="entry name" value="KDSR-like_SDR_c"/>
    <property type="match status" value="1"/>
</dbReference>
<keyword evidence="8" id="KW-0521">NADP</keyword>
<reference evidence="19 20" key="1">
    <citation type="journal article" date="2011" name="Science">
        <title>Comparative functional genomics of the fission yeasts.</title>
        <authorList>
            <person name="Rhind N."/>
            <person name="Chen Z."/>
            <person name="Yassour M."/>
            <person name="Thompson D.A."/>
            <person name="Haas B.J."/>
            <person name="Habib N."/>
            <person name="Wapinski I."/>
            <person name="Roy S."/>
            <person name="Lin M.F."/>
            <person name="Heiman D.I."/>
            <person name="Young S.K."/>
            <person name="Furuya K."/>
            <person name="Guo Y."/>
            <person name="Pidoux A."/>
            <person name="Chen H.M."/>
            <person name="Robbertse B."/>
            <person name="Goldberg J.M."/>
            <person name="Aoki K."/>
            <person name="Bayne E.H."/>
            <person name="Berlin A.M."/>
            <person name="Desjardins C.A."/>
            <person name="Dobbs E."/>
            <person name="Dukaj L."/>
            <person name="Fan L."/>
            <person name="FitzGerald M.G."/>
            <person name="French C."/>
            <person name="Gujja S."/>
            <person name="Hansen K."/>
            <person name="Keifenheim D."/>
            <person name="Levin J.Z."/>
            <person name="Mosher R.A."/>
            <person name="Mueller C.A."/>
            <person name="Pfiffner J."/>
            <person name="Priest M."/>
            <person name="Russ C."/>
            <person name="Smialowska A."/>
            <person name="Swoboda P."/>
            <person name="Sykes S.M."/>
            <person name="Vaughn M."/>
            <person name="Vengrova S."/>
            <person name="Yoder R."/>
            <person name="Zeng Q."/>
            <person name="Allshire R."/>
            <person name="Baulcombe D."/>
            <person name="Birren B.W."/>
            <person name="Brown W."/>
            <person name="Ekwall K."/>
            <person name="Kellis M."/>
            <person name="Leatherwood J."/>
            <person name="Levin H."/>
            <person name="Margalit H."/>
            <person name="Martienssen R."/>
            <person name="Nieduszynski C.A."/>
            <person name="Spatafora J.W."/>
            <person name="Friedman N."/>
            <person name="Dalgaard J.Z."/>
            <person name="Baumann P."/>
            <person name="Niki H."/>
            <person name="Regev A."/>
            <person name="Nusbaum C."/>
        </authorList>
    </citation>
    <scope>NUCLEOTIDE SEQUENCE [LARGE SCALE GENOMIC DNA]</scope>
    <source>
        <strain evidence="20">yFS275 / FY16936</strain>
    </source>
</reference>
<gene>
    <name evidence="19" type="ORF">SJAG_02488</name>
</gene>
<dbReference type="Gene3D" id="3.40.50.720">
    <property type="entry name" value="NAD(P)-binding Rossmann-like Domain"/>
    <property type="match status" value="1"/>
</dbReference>
<dbReference type="OMA" id="RQECILY"/>
<dbReference type="GO" id="GO:0005789">
    <property type="term" value="C:endoplasmic reticulum membrane"/>
    <property type="evidence" value="ECO:0000318"/>
    <property type="project" value="GO_Central"/>
</dbReference>
<evidence type="ECO:0000256" key="15">
    <source>
        <dbReference type="ARBA" id="ARBA00044737"/>
    </source>
</evidence>
<name>B6K2M1_SCHJY</name>
<protein>
    <recommendedName>
        <fullName evidence="14">3-dehydrosphinganine reductase</fullName>
        <ecNumber evidence="14">1.1.1.102</ecNumber>
    </recommendedName>
</protein>
<evidence type="ECO:0000256" key="14">
    <source>
        <dbReference type="ARBA" id="ARBA00026112"/>
    </source>
</evidence>
<comment type="pathway">
    <text evidence="3">Lipid metabolism; sphingolipid metabolism.</text>
</comment>
<feature type="transmembrane region" description="Helical" evidence="17">
    <location>
        <begin position="311"/>
        <end position="333"/>
    </location>
</feature>
<dbReference type="InterPro" id="IPR057326">
    <property type="entry name" value="KR_dom"/>
</dbReference>
<comment type="pathway">
    <text evidence="2">Glycolipid biosynthesis; glycosylphosphatidylinositol-anchor biosynthesis.</text>
</comment>
<keyword evidence="6 17" id="KW-0812">Transmembrane</keyword>
<evidence type="ECO:0000256" key="12">
    <source>
        <dbReference type="ARBA" id="ARBA00023098"/>
    </source>
</evidence>
<evidence type="ECO:0000256" key="7">
    <source>
        <dbReference type="ARBA" id="ARBA00022824"/>
    </source>
</evidence>
<dbReference type="InterPro" id="IPR009580">
    <property type="entry name" value="GPI_biosynthesis_protein_Pig-F"/>
</dbReference>
<dbReference type="JaponicusDB" id="SJAG_02488"/>
<dbReference type="GO" id="GO:0047560">
    <property type="term" value="F:3-dehydrosphinganine reductase activity"/>
    <property type="evidence" value="ECO:0000318"/>
    <property type="project" value="GO_Central"/>
</dbReference>
<feature type="transmembrane region" description="Helical" evidence="17">
    <location>
        <begin position="369"/>
        <end position="392"/>
    </location>
</feature>
<dbReference type="GO" id="GO:0030148">
    <property type="term" value="P:sphingolipid biosynthetic process"/>
    <property type="evidence" value="ECO:0000318"/>
    <property type="project" value="GO_Central"/>
</dbReference>
<accession>B6K2M1</accession>
<dbReference type="GeneID" id="7049239"/>
<keyword evidence="9" id="KW-0746">Sphingolipid metabolism</keyword>
<feature type="transmembrane region" description="Helical" evidence="17">
    <location>
        <begin position="398"/>
        <end position="422"/>
    </location>
</feature>
<dbReference type="GO" id="GO:0006666">
    <property type="term" value="P:3-keto-sphinganine metabolic process"/>
    <property type="evidence" value="ECO:0000318"/>
    <property type="project" value="GO_Central"/>
</dbReference>
<sequence length="494" mass="55092">MGFWGRNTFKVKGKNVIVTGGSQGLGKAIAKELVLRGANVHIVARTISTLQQAADELKQFTVLPDQVVAFESVDLTNKYAVKEYIDNLPFCPDHVLSVAGSSKPGFFAEMDLETFEKQMLQNYFSTVYVCHAVINRMRKCPVPYNRRILLTSSITSVLPIAGYSAYSPAKAAMRALADTLRQECIMYDIEVCIYLPASISSPGFEEENRIKPELCKILEDRDPVATPEEAARRCMSGLDHGDFLITSNLIGDLMKNRVRGASPQDNLLLDTIGTVISFFGWPPFRRDLDSSVYKYAIEHQMRCPRIERSNTFPSLAVILLHLVLIYFSFPNLVQSPVPTLTKMVPSLFALQLIQVWLQRPKVNGILPSMATAILSSLGGSVLIQLIVVAFGAPLMKNYLKTFLCSVILSLLTVFPISFYTRFDFRRWRNVLTLQGQDFCGSLVYRAWGVVIGAWLGAIPIPLDWDRPWQAWPITVVTGAFLGYGFGGLIGELLK</sequence>
<evidence type="ECO:0000256" key="17">
    <source>
        <dbReference type="SAM" id="Phobius"/>
    </source>
</evidence>
<dbReference type="UniPathway" id="UPA00196"/>
<dbReference type="PANTHER" id="PTHR43550">
    <property type="entry name" value="3-KETODIHYDROSPHINGOSINE REDUCTASE"/>
    <property type="match status" value="1"/>
</dbReference>
<keyword evidence="11" id="KW-0560">Oxidoreductase</keyword>
<dbReference type="Pfam" id="PF00106">
    <property type="entry name" value="adh_short"/>
    <property type="match status" value="1"/>
</dbReference>
<dbReference type="VEuPathDB" id="FungiDB:SJAG_02488"/>
<evidence type="ECO:0000313" key="20">
    <source>
        <dbReference type="Proteomes" id="UP000001744"/>
    </source>
</evidence>
<dbReference type="AlphaFoldDB" id="B6K2M1"/>
<comment type="function">
    <text evidence="15">Catalyzes the reduction of 3'-oxosphinganine (3-ketodihydrosphingosine/KDS) to sphinganine (dihydrosphingosine/DHS), the second step of de novo sphingolipid biosynthesis.</text>
</comment>
<comment type="subcellular location">
    <subcellularLocation>
        <location evidence="1">Endoplasmic reticulum membrane</location>
        <topology evidence="1">Multi-pass membrane protein</topology>
    </subcellularLocation>
</comment>
<keyword evidence="10 17" id="KW-1133">Transmembrane helix</keyword>
<evidence type="ECO:0000256" key="13">
    <source>
        <dbReference type="ARBA" id="ARBA00023136"/>
    </source>
</evidence>